<feature type="binding site" evidence="2">
    <location>
        <position position="49"/>
    </location>
    <ligand>
        <name>Mg(2+)</name>
        <dbReference type="ChEBI" id="CHEBI:18420"/>
        <label>2</label>
    </ligand>
</feature>
<dbReference type="RefSeq" id="WP_054361121.1">
    <property type="nucleotide sequence ID" value="NZ_LJYW01000001.1"/>
</dbReference>
<evidence type="ECO:0000259" key="3">
    <source>
        <dbReference type="Pfam" id="PF00586"/>
    </source>
</evidence>
<dbReference type="PANTHER" id="PTHR30270">
    <property type="entry name" value="THIAMINE-MONOPHOSPHATE KINASE"/>
    <property type="match status" value="1"/>
</dbReference>
<dbReference type="InterPro" id="IPR010918">
    <property type="entry name" value="PurM-like_C_dom"/>
</dbReference>
<comment type="catalytic activity">
    <reaction evidence="2">
        <text>thiamine phosphate + ATP = thiamine diphosphate + ADP</text>
        <dbReference type="Rhea" id="RHEA:15913"/>
        <dbReference type="ChEBI" id="CHEBI:30616"/>
        <dbReference type="ChEBI" id="CHEBI:37575"/>
        <dbReference type="ChEBI" id="CHEBI:58937"/>
        <dbReference type="ChEBI" id="CHEBI:456216"/>
        <dbReference type="EC" id="2.7.4.16"/>
    </reaction>
</comment>
<comment type="pathway">
    <text evidence="2">Cofactor biosynthesis; thiamine diphosphate biosynthesis; thiamine diphosphate from thiamine phosphate: step 1/1.</text>
</comment>
<proteinExistence type="inferred from homology"/>
<keyword evidence="2" id="KW-0547">Nucleotide-binding</keyword>
<comment type="caution">
    <text evidence="2">Lacks conserved residue(s) required for the propagation of feature annotation.</text>
</comment>
<dbReference type="GO" id="GO:0009030">
    <property type="term" value="F:thiamine-phosphate kinase activity"/>
    <property type="evidence" value="ECO:0007669"/>
    <property type="project" value="UniProtKB-UniRule"/>
</dbReference>
<feature type="domain" description="PurM-like C-terminal" evidence="4">
    <location>
        <begin position="155"/>
        <end position="307"/>
    </location>
</feature>
<keyword evidence="1 2" id="KW-0784">Thiamine biosynthesis</keyword>
<dbReference type="Gene3D" id="3.30.1330.10">
    <property type="entry name" value="PurM-like, N-terminal domain"/>
    <property type="match status" value="1"/>
</dbReference>
<dbReference type="HAMAP" id="MF_02128">
    <property type="entry name" value="TMP_kinase"/>
    <property type="match status" value="1"/>
</dbReference>
<dbReference type="UniPathway" id="UPA00060">
    <property type="reaction ID" value="UER00142"/>
</dbReference>
<dbReference type="Pfam" id="PF02769">
    <property type="entry name" value="AIRS_C"/>
    <property type="match status" value="1"/>
</dbReference>
<keyword evidence="2" id="KW-0808">Transferase</keyword>
<feature type="binding site" evidence="2">
    <location>
        <position position="223"/>
    </location>
    <ligand>
        <name>ATP</name>
        <dbReference type="ChEBI" id="CHEBI:30616"/>
    </ligand>
</feature>
<feature type="binding site" evidence="2">
    <location>
        <position position="151"/>
    </location>
    <ligand>
        <name>ATP</name>
        <dbReference type="ChEBI" id="CHEBI:30616"/>
    </ligand>
</feature>
<name>A0A0P6WJK8_9HYPH</name>
<evidence type="ECO:0000256" key="1">
    <source>
        <dbReference type="ARBA" id="ARBA00022977"/>
    </source>
</evidence>
<feature type="binding site" evidence="2">
    <location>
        <position position="48"/>
    </location>
    <ligand>
        <name>Mg(2+)</name>
        <dbReference type="ChEBI" id="CHEBI:18420"/>
        <label>1</label>
    </ligand>
</feature>
<keyword evidence="2" id="KW-0460">Magnesium</keyword>
<dbReference type="STRING" id="665126.ABB55_24255"/>
<accession>A0A0P6WJK8</accession>
<feature type="binding site" evidence="2">
    <location>
        <position position="125"/>
    </location>
    <ligand>
        <name>Mg(2+)</name>
        <dbReference type="ChEBI" id="CHEBI:18420"/>
        <label>1</label>
    </ligand>
</feature>
<dbReference type="Proteomes" id="UP000048984">
    <property type="component" value="Unassembled WGS sequence"/>
</dbReference>
<reference evidence="5 6" key="2">
    <citation type="submission" date="2015-10" db="EMBL/GenBank/DDBJ databases">
        <title>Draft Genome Sequence of Prosthecomicrobium hirschii ATCC 27832.</title>
        <authorList>
            <person name="Daniel J."/>
            <person name="Givan S.A."/>
            <person name="Brun Y.V."/>
            <person name="Brown P.J."/>
        </authorList>
    </citation>
    <scope>NUCLEOTIDE SEQUENCE [LARGE SCALE GENOMIC DNA]</scope>
    <source>
        <strain evidence="5 6">16</strain>
    </source>
</reference>
<dbReference type="EC" id="2.7.4.16" evidence="2"/>
<evidence type="ECO:0000313" key="6">
    <source>
        <dbReference type="Proteomes" id="UP000048984"/>
    </source>
</evidence>
<feature type="domain" description="PurM-like N-terminal" evidence="3">
    <location>
        <begin position="30"/>
        <end position="143"/>
    </location>
</feature>
<reference evidence="5 6" key="1">
    <citation type="submission" date="2015-09" db="EMBL/GenBank/DDBJ databases">
        <authorList>
            <person name="Jackson K.R."/>
            <person name="Lunt B.L."/>
            <person name="Fisher J.N.B."/>
            <person name="Gardner A.V."/>
            <person name="Bailey M.E."/>
            <person name="Deus L.M."/>
            <person name="Earl A.S."/>
            <person name="Gibby P.D."/>
            <person name="Hartmann K.A."/>
            <person name="Liu J.E."/>
            <person name="Manci A.M."/>
            <person name="Nielsen D.A."/>
            <person name="Solomon M.B."/>
            <person name="Breakwell D.P."/>
            <person name="Burnett S.H."/>
            <person name="Grose J.H."/>
        </authorList>
    </citation>
    <scope>NUCLEOTIDE SEQUENCE [LARGE SCALE GENOMIC DNA]</scope>
    <source>
        <strain evidence="5 6">16</strain>
    </source>
</reference>
<comment type="miscellaneous">
    <text evidence="2">Reaction mechanism of ThiL seems to utilize a direct, inline transfer of the gamma-phosphate of ATP to TMP rather than a phosphorylated enzyme intermediate.</text>
</comment>
<dbReference type="GO" id="GO:0000287">
    <property type="term" value="F:magnesium ion binding"/>
    <property type="evidence" value="ECO:0007669"/>
    <property type="project" value="UniProtKB-UniRule"/>
</dbReference>
<dbReference type="NCBIfam" id="TIGR01379">
    <property type="entry name" value="thiL"/>
    <property type="match status" value="1"/>
</dbReference>
<feature type="binding site" evidence="2">
    <location>
        <position position="49"/>
    </location>
    <ligand>
        <name>Mg(2+)</name>
        <dbReference type="ChEBI" id="CHEBI:18420"/>
        <label>1</label>
    </ligand>
</feature>
<feature type="binding site" evidence="2">
    <location>
        <position position="345"/>
    </location>
    <ligand>
        <name>substrate</name>
    </ligand>
</feature>
<dbReference type="SUPFAM" id="SSF55326">
    <property type="entry name" value="PurM N-terminal domain-like"/>
    <property type="match status" value="1"/>
</dbReference>
<feature type="binding site" evidence="2">
    <location>
        <position position="77"/>
    </location>
    <ligand>
        <name>Mg(2+)</name>
        <dbReference type="ChEBI" id="CHEBI:18420"/>
        <label>2</label>
    </ligand>
</feature>
<dbReference type="InterPro" id="IPR016188">
    <property type="entry name" value="PurM-like_N"/>
</dbReference>
<feature type="binding site" evidence="2">
    <location>
        <position position="32"/>
    </location>
    <ligand>
        <name>Mg(2+)</name>
        <dbReference type="ChEBI" id="CHEBI:18420"/>
        <label>3</label>
    </ligand>
</feature>
<keyword evidence="2" id="KW-0067">ATP-binding</keyword>
<keyword evidence="2 5" id="KW-0418">Kinase</keyword>
<feature type="binding site" evidence="2">
    <location>
        <position position="77"/>
    </location>
    <ligand>
        <name>Mg(2+)</name>
        <dbReference type="ChEBI" id="CHEBI:18420"/>
        <label>4</label>
    </ligand>
</feature>
<evidence type="ECO:0000313" key="5">
    <source>
        <dbReference type="EMBL" id="KPL54955.1"/>
    </source>
</evidence>
<dbReference type="Gene3D" id="3.90.650.10">
    <property type="entry name" value="PurM-like C-terminal domain"/>
    <property type="match status" value="1"/>
</dbReference>
<feature type="binding site" evidence="2">
    <location>
        <position position="273"/>
    </location>
    <ligand>
        <name>substrate</name>
    </ligand>
</feature>
<comment type="similarity">
    <text evidence="2">Belongs to the thiamine-monophosphate kinase family.</text>
</comment>
<feature type="binding site" evidence="2">
    <location>
        <begin position="124"/>
        <end position="125"/>
    </location>
    <ligand>
        <name>ATP</name>
        <dbReference type="ChEBI" id="CHEBI:30616"/>
    </ligand>
</feature>
<comment type="function">
    <text evidence="2">Catalyzes the ATP-dependent phosphorylation of thiamine-monophosphate (TMP) to form thiamine-pyrophosphate (TPP), the active form of vitamin B1.</text>
</comment>
<feature type="binding site" evidence="2">
    <location>
        <position position="32"/>
    </location>
    <ligand>
        <name>Mg(2+)</name>
        <dbReference type="ChEBI" id="CHEBI:18420"/>
        <label>4</label>
    </ligand>
</feature>
<keyword evidence="2" id="KW-0479">Metal-binding</keyword>
<dbReference type="CDD" id="cd02194">
    <property type="entry name" value="ThiL"/>
    <property type="match status" value="1"/>
</dbReference>
<protein>
    <recommendedName>
        <fullName evidence="2">Thiamine-monophosphate kinase</fullName>
        <shortName evidence="2">TMP kinase</shortName>
        <shortName evidence="2">Thiamine-phosphate kinase</shortName>
        <ecNumber evidence="2">2.7.4.16</ecNumber>
    </recommendedName>
</protein>
<dbReference type="PANTHER" id="PTHR30270:SF0">
    <property type="entry name" value="THIAMINE-MONOPHOSPHATE KINASE"/>
    <property type="match status" value="1"/>
</dbReference>
<keyword evidence="6" id="KW-1185">Reference proteome</keyword>
<dbReference type="InterPro" id="IPR006283">
    <property type="entry name" value="ThiL-like"/>
</dbReference>
<dbReference type="SUPFAM" id="SSF56042">
    <property type="entry name" value="PurM C-terminal domain-like"/>
    <property type="match status" value="1"/>
</dbReference>
<dbReference type="GO" id="GO:0009229">
    <property type="term" value="P:thiamine diphosphate biosynthetic process"/>
    <property type="evidence" value="ECO:0007669"/>
    <property type="project" value="UniProtKB-UniRule"/>
</dbReference>
<dbReference type="InterPro" id="IPR036676">
    <property type="entry name" value="PurM-like_C_sf"/>
</dbReference>
<evidence type="ECO:0000256" key="2">
    <source>
        <dbReference type="HAMAP-Rule" id="MF_02128"/>
    </source>
</evidence>
<comment type="caution">
    <text evidence="5">The sequence shown here is derived from an EMBL/GenBank/DDBJ whole genome shotgun (WGS) entry which is preliminary data.</text>
</comment>
<dbReference type="AlphaFoldDB" id="A0A0P6WJK8"/>
<dbReference type="PIRSF" id="PIRSF005303">
    <property type="entry name" value="Thiam_monoph_kin"/>
    <property type="match status" value="1"/>
</dbReference>
<feature type="binding site" evidence="2">
    <location>
        <position position="77"/>
    </location>
    <ligand>
        <name>Mg(2+)</name>
        <dbReference type="ChEBI" id="CHEBI:18420"/>
        <label>3</label>
    </ligand>
</feature>
<gene>
    <name evidence="2" type="primary">thiL</name>
    <name evidence="5" type="ORF">ABB55_24255</name>
</gene>
<sequence length="348" mass="35937">MAEPVRPSEDALIARWFRPLATDPASFRLGDDCASLTPPPGADLVLKTDAVAAGIHFFADDPWDAVAAKALRVNLSDLAAKGARPLGYLLSLALPSDWRVEQMEAFAAGLGADQARFGVALWGGDTIRSPDGLVISITAIGAVPQGRMVRRGGARPGDRLYVSGTLGDAALGLMLRLDPDRAAAWGLTADERDHLLARYLLPEPRVALAPAILAHAGGAMDLSDGLVIDAGRMGRSSGVSIRIDAEAVPLSPAARRALNRAPELLRSILAGGDDYEILAAVPPEAATAFEHAAAAGAVAVTAIGNVGTPPTGSQDAGACGAVQEAETVTIVGLDDRPISIGAEGYRHF</sequence>
<dbReference type="EMBL" id="LJYW01000001">
    <property type="protein sequence ID" value="KPL54955.1"/>
    <property type="molecule type" value="Genomic_DNA"/>
</dbReference>
<dbReference type="GO" id="GO:0009228">
    <property type="term" value="P:thiamine biosynthetic process"/>
    <property type="evidence" value="ECO:0007669"/>
    <property type="project" value="UniProtKB-KW"/>
</dbReference>
<feature type="binding site" evidence="2">
    <location>
        <position position="56"/>
    </location>
    <ligand>
        <name>substrate</name>
    </ligand>
</feature>
<dbReference type="Pfam" id="PF00586">
    <property type="entry name" value="AIRS"/>
    <property type="match status" value="1"/>
</dbReference>
<dbReference type="GO" id="GO:0005524">
    <property type="term" value="F:ATP binding"/>
    <property type="evidence" value="ECO:0007669"/>
    <property type="project" value="UniProtKB-UniRule"/>
</dbReference>
<feature type="binding site" evidence="2">
    <location>
        <position position="221"/>
    </location>
    <ligand>
        <name>Mg(2+)</name>
        <dbReference type="ChEBI" id="CHEBI:18420"/>
        <label>3</label>
    </ligand>
</feature>
<feature type="binding site" evidence="2">
    <location>
        <position position="224"/>
    </location>
    <ligand>
        <name>Mg(2+)</name>
        <dbReference type="ChEBI" id="CHEBI:18420"/>
        <label>5</label>
    </ligand>
</feature>
<dbReference type="InterPro" id="IPR036921">
    <property type="entry name" value="PurM-like_N_sf"/>
</dbReference>
<organism evidence="5 6">
    <name type="scientific">Prosthecodimorpha hirschii</name>
    <dbReference type="NCBI Taxonomy" id="665126"/>
    <lineage>
        <taxon>Bacteria</taxon>
        <taxon>Pseudomonadati</taxon>
        <taxon>Pseudomonadota</taxon>
        <taxon>Alphaproteobacteria</taxon>
        <taxon>Hyphomicrobiales</taxon>
        <taxon>Ancalomicrobiaceae</taxon>
        <taxon>Prosthecodimorpha</taxon>
    </lineage>
</organism>
<evidence type="ECO:0000259" key="4">
    <source>
        <dbReference type="Pfam" id="PF02769"/>
    </source>
</evidence>